<feature type="transmembrane region" description="Helical" evidence="7">
    <location>
        <begin position="285"/>
        <end position="310"/>
    </location>
</feature>
<reference evidence="11" key="3">
    <citation type="journal article" date="2020" name="Plant Biotechnol. J.">
        <title>The pomegranate (Punica granatum L.) draft genome dissects genetic divergence between soft- and hard-seeded cultivars.</title>
        <authorList>
            <person name="Luo X."/>
            <person name="Li H."/>
            <person name="Wu Z."/>
            <person name="Yao W."/>
            <person name="Zhao P."/>
            <person name="Cao D."/>
            <person name="Yu H."/>
            <person name="Li K."/>
            <person name="Poudel K."/>
            <person name="Zhao D."/>
            <person name="Zhang F."/>
            <person name="Xia X."/>
            <person name="Chen L."/>
            <person name="Wang Q."/>
            <person name="Jing D."/>
            <person name="Cao S."/>
        </authorList>
    </citation>
    <scope>NUCLEOTIDE SEQUENCE [LARGE SCALE GENOMIC DNA]</scope>
</reference>
<feature type="transmembrane region" description="Helical" evidence="7">
    <location>
        <begin position="322"/>
        <end position="341"/>
    </location>
</feature>
<evidence type="ECO:0000313" key="9">
    <source>
        <dbReference type="EMBL" id="OWM89672.1"/>
    </source>
</evidence>
<feature type="region of interest" description="Disordered" evidence="8">
    <location>
        <begin position="1"/>
        <end position="42"/>
    </location>
</feature>
<feature type="compositionally biased region" description="Low complexity" evidence="8">
    <location>
        <begin position="30"/>
        <end position="42"/>
    </location>
</feature>
<feature type="transmembrane region" description="Helical" evidence="7">
    <location>
        <begin position="239"/>
        <end position="264"/>
    </location>
</feature>
<reference evidence="12" key="4">
    <citation type="submission" date="2025-04" db="UniProtKB">
        <authorList>
            <consortium name="RefSeq"/>
        </authorList>
    </citation>
    <scope>IDENTIFICATION</scope>
    <source>
        <tissue evidence="12">Leaf</tissue>
    </source>
</reference>
<dbReference type="EMBL" id="MTKT01000666">
    <property type="protein sequence ID" value="OWM89672.1"/>
    <property type="molecule type" value="Genomic_DNA"/>
</dbReference>
<keyword evidence="3" id="KW-0813">Transport</keyword>
<feature type="transmembrane region" description="Helical" evidence="7">
    <location>
        <begin position="464"/>
        <end position="486"/>
    </location>
</feature>
<sequence length="521" mass="56706">MENGRQPLLSPRQVSGSSNEEGGRQPTQPPSSSTNFSFTPGTDDIAPITGPQDFFREFSVEAKKLWFLAGPAVFTFICRYSLGAVTQVFVGHVGTLALAAVSIENSVIGGFSFGIMLGMGSALETLCGQAYGAGQLDMLGIYMQRSWIILNATAVILCLLYVFGGQLLRLIGQTEEISQAAGMFAIWMIPQLFAYAMNFPIAKFLQSQSKIMVMAAIAGVVLVLHTVFSWLLILRLGWGLAGAAVVLNTSWWVIVVAQLIYILSGTCGRAWTGFSWKAFQNLWEFVRLSLASAVMLCLEVWYFMVLILFAGYLKNAEVSVDALSICMNIVGWTIMAALGMNAAVSVRVSNELGAGHPRTAKLALAVAVINSFVIGVVISIILIVTREDYPSLFSTDTSVQDVVKELTPLLAFCILINNVQPVLSGMAVGAGWQATVAYVNIACYYLFGVPLGLIMGYWLDWGVRGIWCGMLGGTIVQTSILFFIIYRTNWNKEASMAGDRIRKWGGRQDSEQLATDNDAER</sequence>
<comment type="similarity">
    <text evidence="2 7">Belongs to the multi antimicrobial extrusion (MATE) (TC 2.A.66.1) family.</text>
</comment>
<evidence type="ECO:0000256" key="4">
    <source>
        <dbReference type="ARBA" id="ARBA00022692"/>
    </source>
</evidence>
<dbReference type="GO" id="GO:0042910">
    <property type="term" value="F:xenobiotic transmembrane transporter activity"/>
    <property type="evidence" value="ECO:0007669"/>
    <property type="project" value="InterPro"/>
</dbReference>
<feature type="transmembrane region" description="Helical" evidence="7">
    <location>
        <begin position="148"/>
        <end position="168"/>
    </location>
</feature>
<dbReference type="Pfam" id="PF01554">
    <property type="entry name" value="MatE"/>
    <property type="match status" value="2"/>
</dbReference>
<name>A0A218XZG2_PUNGR</name>
<proteinExistence type="inferred from homology"/>
<feature type="transmembrane region" description="Helical" evidence="7">
    <location>
        <begin position="180"/>
        <end position="199"/>
    </location>
</feature>
<dbReference type="OrthoDB" id="2126698at2759"/>
<dbReference type="Proteomes" id="UP000515151">
    <property type="component" value="Chromosome 3"/>
</dbReference>
<dbReference type="PANTHER" id="PTHR11206">
    <property type="entry name" value="MULTIDRUG RESISTANCE PROTEIN"/>
    <property type="match status" value="1"/>
</dbReference>
<gene>
    <name evidence="12" type="primary">LOC116198583</name>
    <name evidence="9" type="ORF">CDL15_Pgr024420</name>
</gene>
<accession>A0A218XZG2</accession>
<keyword evidence="5 7" id="KW-1133">Transmembrane helix</keyword>
<evidence type="ECO:0000256" key="5">
    <source>
        <dbReference type="ARBA" id="ARBA00022989"/>
    </source>
</evidence>
<feature type="transmembrane region" description="Helical" evidence="7">
    <location>
        <begin position="65"/>
        <end position="90"/>
    </location>
</feature>
<feature type="transmembrane region" description="Helical" evidence="7">
    <location>
        <begin position="362"/>
        <end position="384"/>
    </location>
</feature>
<organism evidence="9 10">
    <name type="scientific">Punica granatum</name>
    <name type="common">Pomegranate</name>
    <dbReference type="NCBI Taxonomy" id="22663"/>
    <lineage>
        <taxon>Eukaryota</taxon>
        <taxon>Viridiplantae</taxon>
        <taxon>Streptophyta</taxon>
        <taxon>Embryophyta</taxon>
        <taxon>Tracheophyta</taxon>
        <taxon>Spermatophyta</taxon>
        <taxon>Magnoliopsida</taxon>
        <taxon>eudicotyledons</taxon>
        <taxon>Gunneridae</taxon>
        <taxon>Pentapetalae</taxon>
        <taxon>rosids</taxon>
        <taxon>malvids</taxon>
        <taxon>Myrtales</taxon>
        <taxon>Lythraceae</taxon>
        <taxon>Punica</taxon>
    </lineage>
</organism>
<reference evidence="10" key="1">
    <citation type="journal article" date="2017" name="Plant J.">
        <title>The pomegranate (Punica granatum L.) genome and the genomics of punicalagin biosynthesis.</title>
        <authorList>
            <person name="Qin G."/>
            <person name="Xu C."/>
            <person name="Ming R."/>
            <person name="Tang H."/>
            <person name="Guyot R."/>
            <person name="Kramer E.M."/>
            <person name="Hu Y."/>
            <person name="Yi X."/>
            <person name="Qi Y."/>
            <person name="Xu X."/>
            <person name="Gao Z."/>
            <person name="Pan H."/>
            <person name="Jian J."/>
            <person name="Tian Y."/>
            <person name="Yue Z."/>
            <person name="Xu Y."/>
        </authorList>
    </citation>
    <scope>NUCLEOTIDE SEQUENCE [LARGE SCALE GENOMIC DNA]</scope>
    <source>
        <strain evidence="10">cv. Dabenzi</strain>
    </source>
</reference>
<dbReference type="InterPro" id="IPR002528">
    <property type="entry name" value="MATE_fam"/>
</dbReference>
<dbReference type="AlphaFoldDB" id="A0A218XZG2"/>
<dbReference type="GO" id="GO:0016020">
    <property type="term" value="C:membrane"/>
    <property type="evidence" value="ECO:0007669"/>
    <property type="project" value="UniProtKB-SubCell"/>
</dbReference>
<keyword evidence="6 7" id="KW-0472">Membrane</keyword>
<evidence type="ECO:0000256" key="3">
    <source>
        <dbReference type="ARBA" id="ARBA00022448"/>
    </source>
</evidence>
<protein>
    <recommendedName>
        <fullName evidence="7">Protein DETOXIFICATION</fullName>
    </recommendedName>
    <alternativeName>
        <fullName evidence="7">Multidrug and toxic compound extrusion protein</fullName>
    </alternativeName>
</protein>
<evidence type="ECO:0000313" key="12">
    <source>
        <dbReference type="RefSeq" id="XP_031384630.1"/>
    </source>
</evidence>
<feature type="transmembrane region" description="Helical" evidence="7">
    <location>
        <begin position="409"/>
        <end position="430"/>
    </location>
</feature>
<keyword evidence="11" id="KW-1185">Reference proteome</keyword>
<dbReference type="GO" id="GO:1990961">
    <property type="term" value="P:xenobiotic detoxification by transmembrane export across the plasma membrane"/>
    <property type="evidence" value="ECO:0007669"/>
    <property type="project" value="InterPro"/>
</dbReference>
<evidence type="ECO:0000256" key="1">
    <source>
        <dbReference type="ARBA" id="ARBA00004141"/>
    </source>
</evidence>
<dbReference type="GO" id="GO:0015297">
    <property type="term" value="F:antiporter activity"/>
    <property type="evidence" value="ECO:0007669"/>
    <property type="project" value="InterPro"/>
</dbReference>
<feature type="transmembrane region" description="Helical" evidence="7">
    <location>
        <begin position="211"/>
        <end position="233"/>
    </location>
</feature>
<evidence type="ECO:0000256" key="6">
    <source>
        <dbReference type="ARBA" id="ARBA00023136"/>
    </source>
</evidence>
<evidence type="ECO:0000256" key="2">
    <source>
        <dbReference type="ARBA" id="ARBA00010199"/>
    </source>
</evidence>
<evidence type="ECO:0000313" key="11">
    <source>
        <dbReference type="Proteomes" id="UP000515151"/>
    </source>
</evidence>
<dbReference type="GeneID" id="116198583"/>
<comment type="subcellular location">
    <subcellularLocation>
        <location evidence="1">Membrane</location>
        <topology evidence="1">Multi-pass membrane protein</topology>
    </subcellularLocation>
</comment>
<evidence type="ECO:0000256" key="7">
    <source>
        <dbReference type="RuleBase" id="RU004914"/>
    </source>
</evidence>
<dbReference type="RefSeq" id="XP_031384630.1">
    <property type="nucleotide sequence ID" value="XM_031528770.1"/>
</dbReference>
<dbReference type="NCBIfam" id="TIGR00797">
    <property type="entry name" value="matE"/>
    <property type="match status" value="1"/>
</dbReference>
<reference evidence="9" key="2">
    <citation type="submission" date="2017-06" db="EMBL/GenBank/DDBJ databases">
        <title>The pomegranate genome and the genomics of punicalagin biosynthesis.</title>
        <authorList>
            <person name="Xu C."/>
        </authorList>
    </citation>
    <scope>NUCLEOTIDE SEQUENCE [LARGE SCALE GENOMIC DNA]</scope>
    <source>
        <tissue evidence="9">Fresh leaf</tissue>
    </source>
</reference>
<keyword evidence="4 7" id="KW-0812">Transmembrane</keyword>
<dbReference type="InterPro" id="IPR045069">
    <property type="entry name" value="MATE_euk"/>
</dbReference>
<evidence type="ECO:0000313" key="10">
    <source>
        <dbReference type="Proteomes" id="UP000197138"/>
    </source>
</evidence>
<dbReference type="CDD" id="cd13132">
    <property type="entry name" value="MATE_eukaryotic"/>
    <property type="match status" value="1"/>
</dbReference>
<evidence type="ECO:0000256" key="8">
    <source>
        <dbReference type="SAM" id="MobiDB-lite"/>
    </source>
</evidence>
<dbReference type="Proteomes" id="UP000197138">
    <property type="component" value="Unassembled WGS sequence"/>
</dbReference>
<feature type="transmembrane region" description="Helical" evidence="7">
    <location>
        <begin position="437"/>
        <end position="458"/>
    </location>
</feature>